<evidence type="ECO:0000256" key="3">
    <source>
        <dbReference type="ARBA" id="ARBA00023125"/>
    </source>
</evidence>
<keyword evidence="2" id="KW-0805">Transcription regulation</keyword>
<dbReference type="Gene3D" id="1.10.10.10">
    <property type="entry name" value="Winged helix-like DNA-binding domain superfamily/Winged helix DNA-binding domain"/>
    <property type="match status" value="1"/>
</dbReference>
<gene>
    <name evidence="6" type="ORF">P3W85_40310</name>
</gene>
<keyword evidence="7" id="KW-1185">Reference proteome</keyword>
<dbReference type="SUPFAM" id="SSF46785">
    <property type="entry name" value="Winged helix' DNA-binding domain"/>
    <property type="match status" value="1"/>
</dbReference>
<evidence type="ECO:0000256" key="4">
    <source>
        <dbReference type="ARBA" id="ARBA00023163"/>
    </source>
</evidence>
<dbReference type="Gene3D" id="3.40.190.290">
    <property type="match status" value="1"/>
</dbReference>
<sequence length="285" mass="31020">MDWDDVRYFLALARQRSLSGAARVLHVEHSTVARRVQGLETRLGVRLFDRLPRSWPLTAEGEALLAHAGRMEEEALAFGRAALGAGALTGTVRLSVPPVFGSHFLVPRLAALRHQWQGIVLDLTGEARAADLHRGEADLAVRLSRPQEPGLAARKLGDMGYGLYGSHGWIGKRPEAWVFLGYGAPLREVPQQRWLARLAGERPFALHANDLATLHHGCRAGLGLAVLPHFLARDDPALFAMGEADAALQRGIWLAVHPDVRRSPRVRAVADALAMAVREAAGSLL</sequence>
<comment type="similarity">
    <text evidence="1">Belongs to the LysR transcriptional regulatory family.</text>
</comment>
<dbReference type="InterPro" id="IPR050176">
    <property type="entry name" value="LTTR"/>
</dbReference>
<evidence type="ECO:0000313" key="7">
    <source>
        <dbReference type="Proteomes" id="UP001216674"/>
    </source>
</evidence>
<accession>A0ABT6B2M8</accession>
<dbReference type="RefSeq" id="WP_276268910.1">
    <property type="nucleotide sequence ID" value="NZ_JARJLM010000655.1"/>
</dbReference>
<dbReference type="SUPFAM" id="SSF53850">
    <property type="entry name" value="Periplasmic binding protein-like II"/>
    <property type="match status" value="1"/>
</dbReference>
<dbReference type="PANTHER" id="PTHR30579">
    <property type="entry name" value="TRANSCRIPTIONAL REGULATOR"/>
    <property type="match status" value="1"/>
</dbReference>
<evidence type="ECO:0000256" key="2">
    <source>
        <dbReference type="ARBA" id="ARBA00023015"/>
    </source>
</evidence>
<evidence type="ECO:0000313" key="6">
    <source>
        <dbReference type="EMBL" id="MDF3839137.1"/>
    </source>
</evidence>
<evidence type="ECO:0000259" key="5">
    <source>
        <dbReference type="PROSITE" id="PS50931"/>
    </source>
</evidence>
<dbReference type="PROSITE" id="PS50931">
    <property type="entry name" value="HTH_LYSR"/>
    <property type="match status" value="1"/>
</dbReference>
<dbReference type="InterPro" id="IPR000847">
    <property type="entry name" value="LysR_HTH_N"/>
</dbReference>
<dbReference type="Pfam" id="PF03466">
    <property type="entry name" value="LysR_substrate"/>
    <property type="match status" value="1"/>
</dbReference>
<proteinExistence type="inferred from homology"/>
<organism evidence="6 7">
    <name type="scientific">Cupriavidus basilensis</name>
    <dbReference type="NCBI Taxonomy" id="68895"/>
    <lineage>
        <taxon>Bacteria</taxon>
        <taxon>Pseudomonadati</taxon>
        <taxon>Pseudomonadota</taxon>
        <taxon>Betaproteobacteria</taxon>
        <taxon>Burkholderiales</taxon>
        <taxon>Burkholderiaceae</taxon>
        <taxon>Cupriavidus</taxon>
    </lineage>
</organism>
<comment type="caution">
    <text evidence="6">The sequence shown here is derived from an EMBL/GenBank/DDBJ whole genome shotgun (WGS) entry which is preliminary data.</text>
</comment>
<reference evidence="6 7" key="1">
    <citation type="submission" date="2023-03" db="EMBL/GenBank/DDBJ databases">
        <title>Draft assemblies of triclosan tolerant bacteria isolated from returned activated sludge.</title>
        <authorList>
            <person name="Van Hamelsveld S."/>
        </authorList>
    </citation>
    <scope>NUCLEOTIDE SEQUENCE [LARGE SCALE GENOMIC DNA]</scope>
    <source>
        <strain evidence="6 7">GW210010_S58</strain>
    </source>
</reference>
<name>A0ABT6B2M8_9BURK</name>
<evidence type="ECO:0000256" key="1">
    <source>
        <dbReference type="ARBA" id="ARBA00009437"/>
    </source>
</evidence>
<dbReference type="PANTHER" id="PTHR30579:SF3">
    <property type="entry name" value="TRANSCRIPTIONAL REGULATORY PROTEIN"/>
    <property type="match status" value="1"/>
</dbReference>
<feature type="domain" description="HTH lysR-type" evidence="5">
    <location>
        <begin position="1"/>
        <end position="58"/>
    </location>
</feature>
<protein>
    <submittedName>
        <fullName evidence="6">LysR family transcriptional regulator</fullName>
    </submittedName>
</protein>
<keyword evidence="4" id="KW-0804">Transcription</keyword>
<keyword evidence="3" id="KW-0238">DNA-binding</keyword>
<dbReference type="InterPro" id="IPR036388">
    <property type="entry name" value="WH-like_DNA-bd_sf"/>
</dbReference>
<dbReference type="Pfam" id="PF00126">
    <property type="entry name" value="HTH_1"/>
    <property type="match status" value="1"/>
</dbReference>
<dbReference type="InterPro" id="IPR036390">
    <property type="entry name" value="WH_DNA-bd_sf"/>
</dbReference>
<dbReference type="EMBL" id="JARJLM010000655">
    <property type="protein sequence ID" value="MDF3839137.1"/>
    <property type="molecule type" value="Genomic_DNA"/>
</dbReference>
<dbReference type="InterPro" id="IPR005119">
    <property type="entry name" value="LysR_subst-bd"/>
</dbReference>
<dbReference type="Proteomes" id="UP001216674">
    <property type="component" value="Unassembled WGS sequence"/>
</dbReference>